<dbReference type="CDD" id="cd04664">
    <property type="entry name" value="NUDIX_DHNTPase_like"/>
    <property type="match status" value="1"/>
</dbReference>
<dbReference type="Gene3D" id="3.90.79.10">
    <property type="entry name" value="Nucleoside Triphosphate Pyrophosphohydrolase"/>
    <property type="match status" value="1"/>
</dbReference>
<feature type="region of interest" description="Disordered" evidence="2">
    <location>
        <begin position="157"/>
        <end position="176"/>
    </location>
</feature>
<name>A0A538U468_UNCEI</name>
<dbReference type="PROSITE" id="PS51462">
    <property type="entry name" value="NUDIX"/>
    <property type="match status" value="1"/>
</dbReference>
<evidence type="ECO:0000256" key="1">
    <source>
        <dbReference type="ARBA" id="ARBA00022801"/>
    </source>
</evidence>
<evidence type="ECO:0000256" key="2">
    <source>
        <dbReference type="SAM" id="MobiDB-lite"/>
    </source>
</evidence>
<feature type="domain" description="Nudix hydrolase" evidence="3">
    <location>
        <begin position="4"/>
        <end position="146"/>
    </location>
</feature>
<dbReference type="PANTHER" id="PTHR21340:SF0">
    <property type="entry name" value="BIS(5'-NUCLEOSYL)-TETRAPHOSPHATASE [ASYMMETRICAL]"/>
    <property type="match status" value="1"/>
</dbReference>
<dbReference type="GO" id="GO:0006754">
    <property type="term" value="P:ATP biosynthetic process"/>
    <property type="evidence" value="ECO:0007669"/>
    <property type="project" value="TreeGrafter"/>
</dbReference>
<dbReference type="Pfam" id="PF00293">
    <property type="entry name" value="NUDIX"/>
    <property type="match status" value="1"/>
</dbReference>
<dbReference type="GO" id="GO:0004081">
    <property type="term" value="F:bis(5'-nucleosyl)-tetraphosphatase (asymmetrical) activity"/>
    <property type="evidence" value="ECO:0007669"/>
    <property type="project" value="TreeGrafter"/>
</dbReference>
<dbReference type="AlphaFoldDB" id="A0A538U468"/>
<evidence type="ECO:0000313" key="5">
    <source>
        <dbReference type="Proteomes" id="UP000319836"/>
    </source>
</evidence>
<dbReference type="InterPro" id="IPR020084">
    <property type="entry name" value="NUDIX_hydrolase_CS"/>
</dbReference>
<keyword evidence="1" id="KW-0378">Hydrolase</keyword>
<dbReference type="Proteomes" id="UP000319836">
    <property type="component" value="Unassembled WGS sequence"/>
</dbReference>
<gene>
    <name evidence="4" type="ORF">E6K80_07705</name>
</gene>
<evidence type="ECO:0000259" key="3">
    <source>
        <dbReference type="PROSITE" id="PS51462"/>
    </source>
</evidence>
<dbReference type="PANTHER" id="PTHR21340">
    <property type="entry name" value="DIADENOSINE 5,5-P1,P4-TETRAPHOSPHATE PYROPHOSPHOHYDROLASE MUTT"/>
    <property type="match status" value="1"/>
</dbReference>
<organism evidence="4 5">
    <name type="scientific">Eiseniibacteriota bacterium</name>
    <dbReference type="NCBI Taxonomy" id="2212470"/>
    <lineage>
        <taxon>Bacteria</taxon>
        <taxon>Candidatus Eiseniibacteriota</taxon>
    </lineage>
</organism>
<dbReference type="GO" id="GO:0006167">
    <property type="term" value="P:AMP biosynthetic process"/>
    <property type="evidence" value="ECO:0007669"/>
    <property type="project" value="TreeGrafter"/>
</dbReference>
<dbReference type="EMBL" id="VBPA01000186">
    <property type="protein sequence ID" value="TMQ70696.1"/>
    <property type="molecule type" value="Genomic_DNA"/>
</dbReference>
<proteinExistence type="predicted"/>
<accession>A0A538U468</accession>
<sequence length="176" mass="19884">MPDLAIDKVEVYVFRRRSGRAQFLALRRGRRKTLPGIWQPVTGKLEPRETPIDAALRELREETGLVPLTLWRLEVTTLCLESTGRRLMALPLFAAEVSPTAAVRLSNEHVESRFMSAAAARRLYLWDSQRKGLDAIERQILPGGALARALELDVRPTRSARSARSRTTSTTPRARR</sequence>
<dbReference type="InterPro" id="IPR000086">
    <property type="entry name" value="NUDIX_hydrolase_dom"/>
</dbReference>
<dbReference type="SUPFAM" id="SSF55811">
    <property type="entry name" value="Nudix"/>
    <property type="match status" value="1"/>
</dbReference>
<reference evidence="4 5" key="1">
    <citation type="journal article" date="2019" name="Nat. Microbiol.">
        <title>Mediterranean grassland soil C-N compound turnover is dependent on rainfall and depth, and is mediated by genomically divergent microorganisms.</title>
        <authorList>
            <person name="Diamond S."/>
            <person name="Andeer P.F."/>
            <person name="Li Z."/>
            <person name="Crits-Christoph A."/>
            <person name="Burstein D."/>
            <person name="Anantharaman K."/>
            <person name="Lane K.R."/>
            <person name="Thomas B.C."/>
            <person name="Pan C."/>
            <person name="Northen T.R."/>
            <person name="Banfield J.F."/>
        </authorList>
    </citation>
    <scope>NUCLEOTIDE SEQUENCE [LARGE SCALE GENOMIC DNA]</scope>
    <source>
        <strain evidence="4">WS_10</strain>
    </source>
</reference>
<evidence type="ECO:0000313" key="4">
    <source>
        <dbReference type="EMBL" id="TMQ70696.1"/>
    </source>
</evidence>
<comment type="caution">
    <text evidence="4">The sequence shown here is derived from an EMBL/GenBank/DDBJ whole genome shotgun (WGS) entry which is preliminary data.</text>
</comment>
<dbReference type="InterPro" id="IPR051325">
    <property type="entry name" value="Nudix_hydrolase_domain"/>
</dbReference>
<dbReference type="PROSITE" id="PS00893">
    <property type="entry name" value="NUDIX_BOX"/>
    <property type="match status" value="1"/>
</dbReference>
<protein>
    <submittedName>
        <fullName evidence="4">NUDIX domain-containing protein</fullName>
    </submittedName>
</protein>
<dbReference type="InterPro" id="IPR015797">
    <property type="entry name" value="NUDIX_hydrolase-like_dom_sf"/>
</dbReference>